<proteinExistence type="predicted"/>
<dbReference type="AlphaFoldDB" id="A0A0P0CU49"/>
<evidence type="ECO:0000313" key="2">
    <source>
        <dbReference type="Proteomes" id="UP000061382"/>
    </source>
</evidence>
<dbReference type="EMBL" id="CP012643">
    <property type="protein sequence ID" value="ALI97826.1"/>
    <property type="molecule type" value="Genomic_DNA"/>
</dbReference>
<evidence type="ECO:0000313" key="1">
    <source>
        <dbReference type="EMBL" id="ALI97826.1"/>
    </source>
</evidence>
<sequence length="71" mass="8109">MPNRQFYASILKKEVWLFGNGMHVIGHLLTTYSAEEDSYFDGKTLFFTCFQGKKQKPLQTVSSLPGTVYRG</sequence>
<dbReference type="PATRIC" id="fig|512763.3.peg.234"/>
<dbReference type="KEGG" id="rti:DC20_01065"/>
<name>A0A0P0CU49_9BACT</name>
<organism evidence="1 2">
    <name type="scientific">Rufibacter tibetensis</name>
    <dbReference type="NCBI Taxonomy" id="512763"/>
    <lineage>
        <taxon>Bacteria</taxon>
        <taxon>Pseudomonadati</taxon>
        <taxon>Bacteroidota</taxon>
        <taxon>Cytophagia</taxon>
        <taxon>Cytophagales</taxon>
        <taxon>Hymenobacteraceae</taxon>
        <taxon>Rufibacter</taxon>
    </lineage>
</organism>
<protein>
    <submittedName>
        <fullName evidence="1">Uncharacterized protein</fullName>
    </submittedName>
</protein>
<dbReference type="Proteomes" id="UP000061382">
    <property type="component" value="Chromosome"/>
</dbReference>
<accession>A0A0P0CU49</accession>
<gene>
    <name evidence="1" type="ORF">DC20_01065</name>
</gene>
<keyword evidence="2" id="KW-1185">Reference proteome</keyword>
<dbReference type="RefSeq" id="WP_062542137.1">
    <property type="nucleotide sequence ID" value="NZ_CP012643.1"/>
</dbReference>
<reference evidence="1 2" key="1">
    <citation type="submission" date="2015-08" db="EMBL/GenBank/DDBJ databases">
        <title>Complete genome sequence of Rufibacter tibetensis strain 1351t, a radiation-resistant bacterium from tibet plateau.</title>
        <authorList>
            <person name="Dai J."/>
        </authorList>
    </citation>
    <scope>NUCLEOTIDE SEQUENCE [LARGE SCALE GENOMIC DNA]</scope>
    <source>
        <strain evidence="1 2">1351</strain>
    </source>
</reference>